<dbReference type="Pfam" id="PF03724">
    <property type="entry name" value="META"/>
    <property type="match status" value="1"/>
</dbReference>
<dbReference type="InterPro" id="IPR038670">
    <property type="entry name" value="HslJ-like_sf"/>
</dbReference>
<dbReference type="PANTHER" id="PTHR35535:SF1">
    <property type="entry name" value="HEAT SHOCK PROTEIN HSLJ"/>
    <property type="match status" value="1"/>
</dbReference>
<dbReference type="InterPro" id="IPR053147">
    <property type="entry name" value="Hsp_HslJ-like"/>
</dbReference>
<proteinExistence type="predicted"/>
<dbReference type="PANTHER" id="PTHR35535">
    <property type="entry name" value="HEAT SHOCK PROTEIN HSLJ"/>
    <property type="match status" value="1"/>
</dbReference>
<protein>
    <recommendedName>
        <fullName evidence="1">DUF306 domain-containing protein</fullName>
    </recommendedName>
</protein>
<dbReference type="Gene3D" id="2.40.128.270">
    <property type="match status" value="1"/>
</dbReference>
<gene>
    <name evidence="2" type="ORF">SDC9_36665</name>
</gene>
<name>A0A644VH52_9ZZZZ</name>
<comment type="caution">
    <text evidence="2">The sequence shown here is derived from an EMBL/GenBank/DDBJ whole genome shotgun (WGS) entry which is preliminary data.</text>
</comment>
<dbReference type="EMBL" id="VSSQ01000309">
    <property type="protein sequence ID" value="MPL90611.1"/>
    <property type="molecule type" value="Genomic_DNA"/>
</dbReference>
<feature type="domain" description="DUF306" evidence="1">
    <location>
        <begin position="45"/>
        <end position="152"/>
    </location>
</feature>
<organism evidence="2">
    <name type="scientific">bioreactor metagenome</name>
    <dbReference type="NCBI Taxonomy" id="1076179"/>
    <lineage>
        <taxon>unclassified sequences</taxon>
        <taxon>metagenomes</taxon>
        <taxon>ecological metagenomes</taxon>
    </lineage>
</organism>
<evidence type="ECO:0000259" key="1">
    <source>
        <dbReference type="Pfam" id="PF03724"/>
    </source>
</evidence>
<dbReference type="InterPro" id="IPR005184">
    <property type="entry name" value="DUF306_Meta_HslJ"/>
</dbReference>
<sequence>MKNLIYLSIFLILILTTSCGILNKNESTKIVTPSKNGETNQSIDFFQTEWQLIRVGAIKPKLTATDNNISILFSKDNSHFAGFSSCNRYFGKFEVKKENLKVMDIGSTKMACPDNDMSFENNYLNNLNKVTNYSINEDTLFLKNKDRVVLVFIAR</sequence>
<evidence type="ECO:0000313" key="2">
    <source>
        <dbReference type="EMBL" id="MPL90611.1"/>
    </source>
</evidence>
<reference evidence="2" key="1">
    <citation type="submission" date="2019-08" db="EMBL/GenBank/DDBJ databases">
        <authorList>
            <person name="Kucharzyk K."/>
            <person name="Murdoch R.W."/>
            <person name="Higgins S."/>
            <person name="Loffler F."/>
        </authorList>
    </citation>
    <scope>NUCLEOTIDE SEQUENCE</scope>
</reference>
<dbReference type="AlphaFoldDB" id="A0A644VH52"/>
<dbReference type="PROSITE" id="PS51257">
    <property type="entry name" value="PROKAR_LIPOPROTEIN"/>
    <property type="match status" value="1"/>
</dbReference>
<accession>A0A644VH52</accession>